<reference evidence="4 5" key="1">
    <citation type="submission" date="2013-01" db="EMBL/GenBank/DDBJ databases">
        <title>Whole genome shotgun sequence of Gordonia soli NBRC 108243.</title>
        <authorList>
            <person name="Isaki-Nakamura S."/>
            <person name="Hosoyama A."/>
            <person name="Tsuchikane K."/>
            <person name="Ando Y."/>
            <person name="Baba S."/>
            <person name="Ohji S."/>
            <person name="Hamada M."/>
            <person name="Tamura T."/>
            <person name="Yamazoe A."/>
            <person name="Yamazaki S."/>
            <person name="Fujita N."/>
        </authorList>
    </citation>
    <scope>NUCLEOTIDE SEQUENCE [LARGE SCALE GENOMIC DNA]</scope>
    <source>
        <strain evidence="4 5">NBRC 108243</strain>
    </source>
</reference>
<proteinExistence type="inferred from homology"/>
<evidence type="ECO:0000313" key="4">
    <source>
        <dbReference type="EMBL" id="GAC67124.1"/>
    </source>
</evidence>
<gene>
    <name evidence="4" type="ORF">GS4_05_03380</name>
</gene>
<evidence type="ECO:0000256" key="1">
    <source>
        <dbReference type="ARBA" id="ARBA00007118"/>
    </source>
</evidence>
<dbReference type="OrthoDB" id="9802510at2"/>
<protein>
    <submittedName>
        <fullName evidence="4">Putative nitroreductase</fullName>
    </submittedName>
</protein>
<organism evidence="4 5">
    <name type="scientific">Gordonia soli NBRC 108243</name>
    <dbReference type="NCBI Taxonomy" id="1223545"/>
    <lineage>
        <taxon>Bacteria</taxon>
        <taxon>Bacillati</taxon>
        <taxon>Actinomycetota</taxon>
        <taxon>Actinomycetes</taxon>
        <taxon>Mycobacteriales</taxon>
        <taxon>Gordoniaceae</taxon>
        <taxon>Gordonia</taxon>
    </lineage>
</organism>
<dbReference type="CDD" id="cd02138">
    <property type="entry name" value="TdsD-like"/>
    <property type="match status" value="1"/>
</dbReference>
<dbReference type="SUPFAM" id="SSF55469">
    <property type="entry name" value="FMN-dependent nitroreductase-like"/>
    <property type="match status" value="1"/>
</dbReference>
<dbReference type="STRING" id="1223545.GS4_05_03380"/>
<dbReference type="PANTHER" id="PTHR43673:SF10">
    <property type="entry name" value="NADH DEHYDROGENASE_NAD(P)H NITROREDUCTASE XCC3605-RELATED"/>
    <property type="match status" value="1"/>
</dbReference>
<dbReference type="Pfam" id="PF00881">
    <property type="entry name" value="Nitroreductase"/>
    <property type="match status" value="2"/>
</dbReference>
<dbReference type="RefSeq" id="WP_007617979.1">
    <property type="nucleotide sequence ID" value="NZ_BANX01000005.1"/>
</dbReference>
<keyword evidence="5" id="KW-1185">Reference proteome</keyword>
<dbReference type="PANTHER" id="PTHR43673">
    <property type="entry name" value="NAD(P)H NITROREDUCTASE YDGI-RELATED"/>
    <property type="match status" value="1"/>
</dbReference>
<name>M0QF90_9ACTN</name>
<feature type="domain" description="Nitroreductase" evidence="3">
    <location>
        <begin position="5"/>
        <end position="54"/>
    </location>
</feature>
<evidence type="ECO:0000313" key="5">
    <source>
        <dbReference type="Proteomes" id="UP000011666"/>
    </source>
</evidence>
<dbReference type="EMBL" id="BANX01000005">
    <property type="protein sequence ID" value="GAC67124.1"/>
    <property type="molecule type" value="Genomic_DNA"/>
</dbReference>
<dbReference type="GO" id="GO:0016491">
    <property type="term" value="F:oxidoreductase activity"/>
    <property type="evidence" value="ECO:0007669"/>
    <property type="project" value="UniProtKB-KW"/>
</dbReference>
<keyword evidence="2" id="KW-0560">Oxidoreductase</keyword>
<dbReference type="InterPro" id="IPR029479">
    <property type="entry name" value="Nitroreductase"/>
</dbReference>
<dbReference type="eggNOG" id="COG0778">
    <property type="taxonomic scope" value="Bacteria"/>
</dbReference>
<dbReference type="Proteomes" id="UP000011666">
    <property type="component" value="Unassembled WGS sequence"/>
</dbReference>
<sequence length="186" mass="19967">MHRLIAERWSARGYDATADITTEDLDSILEAGRWAPTWGRVQPVRFVVGVRGDETFDGLVEALTRGNAGWAPASSALVLVCTADDPDDEKAHTYAAVDAGLAVGQMILQAESLGYNGHPMAGFDAAATIERFAIPADRRPLVLLGIGKLADPATVAAEIRERDEAPRERLPLSEIAFAGSWGHPLH</sequence>
<dbReference type="Gene3D" id="3.40.109.10">
    <property type="entry name" value="NADH Oxidase"/>
    <property type="match status" value="1"/>
</dbReference>
<feature type="domain" description="Nitroreductase" evidence="3">
    <location>
        <begin position="68"/>
        <end position="148"/>
    </location>
</feature>
<comment type="similarity">
    <text evidence="1">Belongs to the nitroreductase family.</text>
</comment>
<dbReference type="AlphaFoldDB" id="M0QF90"/>
<evidence type="ECO:0000256" key="2">
    <source>
        <dbReference type="ARBA" id="ARBA00023002"/>
    </source>
</evidence>
<evidence type="ECO:0000259" key="3">
    <source>
        <dbReference type="Pfam" id="PF00881"/>
    </source>
</evidence>
<comment type="caution">
    <text evidence="4">The sequence shown here is derived from an EMBL/GenBank/DDBJ whole genome shotgun (WGS) entry which is preliminary data.</text>
</comment>
<accession>M0QF90</accession>
<dbReference type="InterPro" id="IPR000415">
    <property type="entry name" value="Nitroreductase-like"/>
</dbReference>